<sequence length="191" mass="21849">MSLVGTNELASHVDTLLDSGKLDEASNTLQASSLVPDHVYPEQTSDARLVYYLAGYVARRKIMTTKCRDCFERLLMSAEDADKDISSFTAFFDKGGLLYPSQELFSFVQALEDSFTLWFSWNKLHRDSIAEVTHCLQSIRHVGCTAHKDTLTSSIVKFFIMTRIHFYIKSLNKERASTREKKKHLKLRRTA</sequence>
<protein>
    <submittedName>
        <fullName evidence="1">Uncharacterized protein</fullName>
    </submittedName>
</protein>
<comment type="caution">
    <text evidence="1">The sequence shown here is derived from an EMBL/GenBank/DDBJ whole genome shotgun (WGS) entry which is preliminary data.</text>
</comment>
<evidence type="ECO:0000313" key="1">
    <source>
        <dbReference type="EMBL" id="KAH7944920.1"/>
    </source>
</evidence>
<keyword evidence="2" id="KW-1185">Reference proteome</keyword>
<reference evidence="1" key="1">
    <citation type="submission" date="2020-05" db="EMBL/GenBank/DDBJ databases">
        <title>Large-scale comparative analyses of tick genomes elucidate their genetic diversity and vector capacities.</title>
        <authorList>
            <person name="Jia N."/>
            <person name="Wang J."/>
            <person name="Shi W."/>
            <person name="Du L."/>
            <person name="Sun Y."/>
            <person name="Zhan W."/>
            <person name="Jiang J."/>
            <person name="Wang Q."/>
            <person name="Zhang B."/>
            <person name="Ji P."/>
            <person name="Sakyi L.B."/>
            <person name="Cui X."/>
            <person name="Yuan T."/>
            <person name="Jiang B."/>
            <person name="Yang W."/>
            <person name="Lam T.T.-Y."/>
            <person name="Chang Q."/>
            <person name="Ding S."/>
            <person name="Wang X."/>
            <person name="Zhu J."/>
            <person name="Ruan X."/>
            <person name="Zhao L."/>
            <person name="Wei J."/>
            <person name="Que T."/>
            <person name="Du C."/>
            <person name="Cheng J."/>
            <person name="Dai P."/>
            <person name="Han X."/>
            <person name="Huang E."/>
            <person name="Gao Y."/>
            <person name="Liu J."/>
            <person name="Shao H."/>
            <person name="Ye R."/>
            <person name="Li L."/>
            <person name="Wei W."/>
            <person name="Wang X."/>
            <person name="Wang C."/>
            <person name="Yang T."/>
            <person name="Huo Q."/>
            <person name="Li W."/>
            <person name="Guo W."/>
            <person name="Chen H."/>
            <person name="Zhou L."/>
            <person name="Ni X."/>
            <person name="Tian J."/>
            <person name="Zhou Y."/>
            <person name="Sheng Y."/>
            <person name="Liu T."/>
            <person name="Pan Y."/>
            <person name="Xia L."/>
            <person name="Li J."/>
            <person name="Zhao F."/>
            <person name="Cao W."/>
        </authorList>
    </citation>
    <scope>NUCLEOTIDE SEQUENCE</scope>
    <source>
        <strain evidence="1">Dsil-2018</strain>
    </source>
</reference>
<name>A0ACB8CJ97_DERSI</name>
<accession>A0ACB8CJ97</accession>
<organism evidence="1 2">
    <name type="scientific">Dermacentor silvarum</name>
    <name type="common">Tick</name>
    <dbReference type="NCBI Taxonomy" id="543639"/>
    <lineage>
        <taxon>Eukaryota</taxon>
        <taxon>Metazoa</taxon>
        <taxon>Ecdysozoa</taxon>
        <taxon>Arthropoda</taxon>
        <taxon>Chelicerata</taxon>
        <taxon>Arachnida</taxon>
        <taxon>Acari</taxon>
        <taxon>Parasitiformes</taxon>
        <taxon>Ixodida</taxon>
        <taxon>Ixodoidea</taxon>
        <taxon>Ixodidae</taxon>
        <taxon>Rhipicephalinae</taxon>
        <taxon>Dermacentor</taxon>
    </lineage>
</organism>
<dbReference type="Proteomes" id="UP000821865">
    <property type="component" value="Chromosome 6"/>
</dbReference>
<evidence type="ECO:0000313" key="2">
    <source>
        <dbReference type="Proteomes" id="UP000821865"/>
    </source>
</evidence>
<gene>
    <name evidence="1" type="ORF">HPB49_001796</name>
</gene>
<dbReference type="EMBL" id="CM023475">
    <property type="protein sequence ID" value="KAH7944920.1"/>
    <property type="molecule type" value="Genomic_DNA"/>
</dbReference>
<proteinExistence type="predicted"/>